<evidence type="ECO:0000256" key="9">
    <source>
        <dbReference type="ARBA" id="ARBA00023315"/>
    </source>
</evidence>
<dbReference type="AlphaFoldDB" id="A0A9W4SWQ9"/>
<reference evidence="13" key="1">
    <citation type="submission" date="2022-08" db="EMBL/GenBank/DDBJ databases">
        <authorList>
            <person name="Kallberg Y."/>
            <person name="Tangrot J."/>
            <person name="Rosling A."/>
        </authorList>
    </citation>
    <scope>NUCLEOTIDE SEQUENCE</scope>
    <source>
        <strain evidence="13">Wild A</strain>
    </source>
</reference>
<feature type="transmembrane region" description="Helical" evidence="11">
    <location>
        <begin position="184"/>
        <end position="209"/>
    </location>
</feature>
<evidence type="ECO:0000256" key="6">
    <source>
        <dbReference type="ARBA" id="ARBA00023136"/>
    </source>
</evidence>
<evidence type="ECO:0000256" key="1">
    <source>
        <dbReference type="ARBA" id="ARBA00004141"/>
    </source>
</evidence>
<keyword evidence="2 11" id="KW-0808">Transferase</keyword>
<keyword evidence="3 11" id="KW-0812">Transmembrane</keyword>
<dbReference type="OrthoDB" id="331948at2759"/>
<dbReference type="InterPro" id="IPR001594">
    <property type="entry name" value="Palmitoyltrfase_DHHC"/>
</dbReference>
<feature type="transmembrane region" description="Helical" evidence="11">
    <location>
        <begin position="45"/>
        <end position="63"/>
    </location>
</feature>
<comment type="catalytic activity">
    <reaction evidence="10 11">
        <text>L-cysteinyl-[protein] + hexadecanoyl-CoA = S-hexadecanoyl-L-cysteinyl-[protein] + CoA</text>
        <dbReference type="Rhea" id="RHEA:36683"/>
        <dbReference type="Rhea" id="RHEA-COMP:10131"/>
        <dbReference type="Rhea" id="RHEA-COMP:11032"/>
        <dbReference type="ChEBI" id="CHEBI:29950"/>
        <dbReference type="ChEBI" id="CHEBI:57287"/>
        <dbReference type="ChEBI" id="CHEBI:57379"/>
        <dbReference type="ChEBI" id="CHEBI:74151"/>
        <dbReference type="EC" id="2.3.1.225"/>
    </reaction>
</comment>
<sequence length="499" mass="58021">LLVVKMIDLGQLFIVGVSFLISFLAYTSQIFIFWDHLGGLNVDCLKVLVPFNVCVIMIFWNYYLTCNTDPGSVPKDWYPENQENVELKRTTRAPRYCKTCSAFKPPRSHHCRTCKRCVLKMDHHCPWTNNCVGHFNYGHFIRFVFWVDVTCTFHFILMIRRTAKIIQDMSYYRVDSEPTTTEAIFLILNFVAVIPVLFSVGILSLYHFYCMLSNTTTIESWEKDKVSTMVRRGKIKEIVFPYDIGIYKNIQSILGNNPFLWCLPRKMHGTGLSYPVTKDADPTIWPPKDPTLPSSNSAKPWNNNNDGDNIFVTDSLLDNEIKKRRRNIRKSTSSDIIIQQNEEGGEFKYSQRKIRRDSEGYIVKDITLEEKGHYYEKGVEDDLDSDGSVIYHSSDEYSDDINECEYVSDFENGNEVDEEGDDYTENIGSNNYKKKYRKQLYINNENYEDDDNLPIGLMIAKKQLEATNVQSDYQVHNHSNEDDDKVVVAYTINDDNEYE</sequence>
<keyword evidence="8" id="KW-0449">Lipoprotein</keyword>
<evidence type="ECO:0000256" key="10">
    <source>
        <dbReference type="ARBA" id="ARBA00048048"/>
    </source>
</evidence>
<dbReference type="PANTHER" id="PTHR12246">
    <property type="entry name" value="PALMITOYLTRANSFERASE ZDHHC16"/>
    <property type="match status" value="1"/>
</dbReference>
<evidence type="ECO:0000256" key="7">
    <source>
        <dbReference type="ARBA" id="ARBA00023139"/>
    </source>
</evidence>
<keyword evidence="9 11" id="KW-0012">Acyltransferase</keyword>
<keyword evidence="6 11" id="KW-0472">Membrane</keyword>
<dbReference type="PROSITE" id="PS50216">
    <property type="entry name" value="DHHC"/>
    <property type="match status" value="1"/>
</dbReference>
<organism evidence="13 14">
    <name type="scientific">Funneliformis geosporum</name>
    <dbReference type="NCBI Taxonomy" id="1117311"/>
    <lineage>
        <taxon>Eukaryota</taxon>
        <taxon>Fungi</taxon>
        <taxon>Fungi incertae sedis</taxon>
        <taxon>Mucoromycota</taxon>
        <taxon>Glomeromycotina</taxon>
        <taxon>Glomeromycetes</taxon>
        <taxon>Glomerales</taxon>
        <taxon>Glomeraceae</taxon>
        <taxon>Funneliformis</taxon>
    </lineage>
</organism>
<dbReference type="InterPro" id="IPR039859">
    <property type="entry name" value="PFA4/ZDH16/20/ERF2-like"/>
</dbReference>
<accession>A0A9W4SWQ9</accession>
<evidence type="ECO:0000256" key="4">
    <source>
        <dbReference type="ARBA" id="ARBA00022824"/>
    </source>
</evidence>
<name>A0A9W4SWQ9_9GLOM</name>
<dbReference type="EC" id="2.3.1.225" evidence="11"/>
<dbReference type="GO" id="GO:0019706">
    <property type="term" value="F:protein-cysteine S-palmitoyltransferase activity"/>
    <property type="evidence" value="ECO:0007669"/>
    <property type="project" value="UniProtKB-EC"/>
</dbReference>
<evidence type="ECO:0000313" key="13">
    <source>
        <dbReference type="EMBL" id="CAI2183473.1"/>
    </source>
</evidence>
<comment type="caution">
    <text evidence="13">The sequence shown here is derived from an EMBL/GenBank/DDBJ whole genome shotgun (WGS) entry which is preliminary data.</text>
</comment>
<dbReference type="Proteomes" id="UP001153678">
    <property type="component" value="Unassembled WGS sequence"/>
</dbReference>
<feature type="transmembrane region" description="Helical" evidence="11">
    <location>
        <begin position="12"/>
        <end position="33"/>
    </location>
</feature>
<dbReference type="GO" id="GO:0005789">
    <property type="term" value="C:endoplasmic reticulum membrane"/>
    <property type="evidence" value="ECO:0007669"/>
    <property type="project" value="InterPro"/>
</dbReference>
<comment type="subcellular location">
    <subcellularLocation>
        <location evidence="1">Membrane</location>
        <topology evidence="1">Multi-pass membrane protein</topology>
    </subcellularLocation>
</comment>
<evidence type="ECO:0000256" key="8">
    <source>
        <dbReference type="ARBA" id="ARBA00023288"/>
    </source>
</evidence>
<keyword evidence="4" id="KW-0256">Endoplasmic reticulum</keyword>
<keyword evidence="14" id="KW-1185">Reference proteome</keyword>
<protein>
    <recommendedName>
        <fullName evidence="11">Palmitoyltransferase</fullName>
        <ecNumber evidence="11">2.3.1.225</ecNumber>
    </recommendedName>
</protein>
<dbReference type="EMBL" id="CAMKVN010003034">
    <property type="protein sequence ID" value="CAI2183473.1"/>
    <property type="molecule type" value="Genomic_DNA"/>
</dbReference>
<dbReference type="HAMAP" id="MF_03199">
    <property type="entry name" value="DHHC_PAT_PFA4"/>
    <property type="match status" value="1"/>
</dbReference>
<keyword evidence="5 11" id="KW-1133">Transmembrane helix</keyword>
<comment type="similarity">
    <text evidence="11">Belongs to the DHHC palmitoyltransferase family.</text>
</comment>
<proteinExistence type="inferred from homology"/>
<feature type="domain" description="Palmitoyltransferase DHHC" evidence="12">
    <location>
        <begin position="93"/>
        <end position="223"/>
    </location>
</feature>
<gene>
    <name evidence="13" type="ORF">FWILDA_LOCUS11096</name>
</gene>
<evidence type="ECO:0000256" key="11">
    <source>
        <dbReference type="RuleBase" id="RU079119"/>
    </source>
</evidence>
<evidence type="ECO:0000256" key="2">
    <source>
        <dbReference type="ARBA" id="ARBA00022679"/>
    </source>
</evidence>
<evidence type="ECO:0000259" key="12">
    <source>
        <dbReference type="Pfam" id="PF01529"/>
    </source>
</evidence>
<dbReference type="Pfam" id="PF01529">
    <property type="entry name" value="DHHC"/>
    <property type="match status" value="1"/>
</dbReference>
<keyword evidence="7" id="KW-0564">Palmitate</keyword>
<feature type="non-terminal residue" evidence="13">
    <location>
        <position position="1"/>
    </location>
</feature>
<evidence type="ECO:0000313" key="14">
    <source>
        <dbReference type="Proteomes" id="UP001153678"/>
    </source>
</evidence>
<comment type="domain">
    <text evidence="11">The DHHC domain is required for palmitoyltransferase activity.</text>
</comment>
<evidence type="ECO:0000256" key="5">
    <source>
        <dbReference type="ARBA" id="ARBA00022989"/>
    </source>
</evidence>
<evidence type="ECO:0000256" key="3">
    <source>
        <dbReference type="ARBA" id="ARBA00022692"/>
    </source>
</evidence>
<dbReference type="InterPro" id="IPR033682">
    <property type="entry name" value="PFA4"/>
</dbReference>